<reference evidence="14" key="1">
    <citation type="submission" date="2021-05" db="EMBL/GenBank/DDBJ databases">
        <title>Complete genome sequence of the cellulolytic planctomycete Telmatocola sphagniphila SP2T and characterization of the first cellulase from planctomycetes.</title>
        <authorList>
            <person name="Rakitin A.L."/>
            <person name="Beletsky A.V."/>
            <person name="Naumoff D.G."/>
            <person name="Kulichevskaya I.S."/>
            <person name="Mardanov A.V."/>
            <person name="Ravin N.V."/>
            <person name="Dedysh S.N."/>
        </authorList>
    </citation>
    <scope>NUCLEOTIDE SEQUENCE</scope>
    <source>
        <strain evidence="14">SP2T</strain>
    </source>
</reference>
<keyword evidence="7 9" id="KW-0413">Isomerase</keyword>
<proteinExistence type="inferred from homology"/>
<comment type="subunit">
    <text evidence="4">Monomer.</text>
</comment>
<dbReference type="PANTHER" id="PTHR10091:SF0">
    <property type="entry name" value="GALACTOSE MUTAROTASE"/>
    <property type="match status" value="1"/>
</dbReference>
<keyword evidence="13" id="KW-0732">Signal</keyword>
<dbReference type="GO" id="GO:0033499">
    <property type="term" value="P:galactose catabolic process via UDP-galactose, Leloir pathway"/>
    <property type="evidence" value="ECO:0007669"/>
    <property type="project" value="TreeGrafter"/>
</dbReference>
<dbReference type="RefSeq" id="WP_213494892.1">
    <property type="nucleotide sequence ID" value="NZ_CP074694.1"/>
</dbReference>
<accession>A0A8E6B5Y7</accession>
<dbReference type="Pfam" id="PF01263">
    <property type="entry name" value="Aldose_epim"/>
    <property type="match status" value="1"/>
</dbReference>
<gene>
    <name evidence="14" type="ORF">KIH39_19455</name>
</gene>
<dbReference type="Proteomes" id="UP000676194">
    <property type="component" value="Chromosome"/>
</dbReference>
<keyword evidence="6" id="KW-0597">Phosphoprotein</keyword>
<name>A0A8E6B5Y7_9BACT</name>
<dbReference type="UniPathway" id="UPA00242"/>
<evidence type="ECO:0000256" key="10">
    <source>
        <dbReference type="PIRSR" id="PIRSR005096-1"/>
    </source>
</evidence>
<dbReference type="KEGG" id="tsph:KIH39_19455"/>
<evidence type="ECO:0000256" key="2">
    <source>
        <dbReference type="ARBA" id="ARBA00005028"/>
    </source>
</evidence>
<evidence type="ECO:0000256" key="9">
    <source>
        <dbReference type="PIRNR" id="PIRNR005096"/>
    </source>
</evidence>
<dbReference type="InterPro" id="IPR011013">
    <property type="entry name" value="Gal_mutarotase_sf_dom"/>
</dbReference>
<organism evidence="14 15">
    <name type="scientific">Telmatocola sphagniphila</name>
    <dbReference type="NCBI Taxonomy" id="1123043"/>
    <lineage>
        <taxon>Bacteria</taxon>
        <taxon>Pseudomonadati</taxon>
        <taxon>Planctomycetota</taxon>
        <taxon>Planctomycetia</taxon>
        <taxon>Gemmatales</taxon>
        <taxon>Gemmataceae</taxon>
    </lineage>
</organism>
<evidence type="ECO:0000256" key="3">
    <source>
        <dbReference type="ARBA" id="ARBA00006206"/>
    </source>
</evidence>
<evidence type="ECO:0000256" key="4">
    <source>
        <dbReference type="ARBA" id="ARBA00011245"/>
    </source>
</evidence>
<comment type="pathway">
    <text evidence="2 9">Carbohydrate metabolism; hexose metabolism.</text>
</comment>
<feature type="active site" description="Proton acceptor" evidence="10">
    <location>
        <position position="332"/>
    </location>
</feature>
<dbReference type="PIRSF" id="PIRSF005096">
    <property type="entry name" value="GALM"/>
    <property type="match status" value="1"/>
</dbReference>
<evidence type="ECO:0000313" key="14">
    <source>
        <dbReference type="EMBL" id="QVL31010.1"/>
    </source>
</evidence>
<protein>
    <recommendedName>
        <fullName evidence="9">Aldose 1-epimerase</fullName>
        <ecNumber evidence="9">5.1.3.3</ecNumber>
    </recommendedName>
</protein>
<dbReference type="InterPro" id="IPR014718">
    <property type="entry name" value="GH-type_carb-bd"/>
</dbReference>
<dbReference type="AlphaFoldDB" id="A0A8E6B5Y7"/>
<dbReference type="EMBL" id="CP074694">
    <property type="protein sequence ID" value="QVL31010.1"/>
    <property type="molecule type" value="Genomic_DNA"/>
</dbReference>
<dbReference type="NCBIfam" id="NF008277">
    <property type="entry name" value="PRK11055.1"/>
    <property type="match status" value="1"/>
</dbReference>
<dbReference type="GO" id="GO:0005737">
    <property type="term" value="C:cytoplasm"/>
    <property type="evidence" value="ECO:0007669"/>
    <property type="project" value="UniProtKB-SubCell"/>
</dbReference>
<dbReference type="Gene3D" id="2.70.98.10">
    <property type="match status" value="1"/>
</dbReference>
<feature type="binding site" evidence="12">
    <location>
        <begin position="199"/>
        <end position="201"/>
    </location>
    <ligand>
        <name>beta-D-galactose</name>
        <dbReference type="ChEBI" id="CHEBI:27667"/>
    </ligand>
</feature>
<dbReference type="SUPFAM" id="SSF74650">
    <property type="entry name" value="Galactose mutarotase-like"/>
    <property type="match status" value="1"/>
</dbReference>
<dbReference type="PANTHER" id="PTHR10091">
    <property type="entry name" value="ALDOSE-1-EPIMERASE"/>
    <property type="match status" value="1"/>
</dbReference>
<dbReference type="EC" id="5.1.3.3" evidence="9"/>
<dbReference type="GO" id="GO:0004034">
    <property type="term" value="F:aldose 1-epimerase activity"/>
    <property type="evidence" value="ECO:0007669"/>
    <property type="project" value="UniProtKB-EC"/>
</dbReference>
<dbReference type="GO" id="GO:0030246">
    <property type="term" value="F:carbohydrate binding"/>
    <property type="evidence" value="ECO:0007669"/>
    <property type="project" value="InterPro"/>
</dbReference>
<comment type="subcellular location">
    <subcellularLocation>
        <location evidence="1">Cytoplasm</location>
    </subcellularLocation>
</comment>
<feature type="binding site" evidence="11">
    <location>
        <position position="268"/>
    </location>
    <ligand>
        <name>beta-D-galactose</name>
        <dbReference type="ChEBI" id="CHEBI:27667"/>
    </ligand>
</feature>
<keyword evidence="8 9" id="KW-0119">Carbohydrate metabolism</keyword>
<feature type="chain" id="PRO_5034482688" description="Aldose 1-epimerase" evidence="13">
    <location>
        <begin position="21"/>
        <end position="367"/>
    </location>
</feature>
<evidence type="ECO:0000256" key="8">
    <source>
        <dbReference type="ARBA" id="ARBA00023277"/>
    </source>
</evidence>
<evidence type="ECO:0000256" key="11">
    <source>
        <dbReference type="PIRSR" id="PIRSR005096-2"/>
    </source>
</evidence>
<feature type="binding site" evidence="12">
    <location>
        <begin position="100"/>
        <end position="101"/>
    </location>
    <ligand>
        <name>beta-D-galactose</name>
        <dbReference type="ChEBI" id="CHEBI:27667"/>
    </ligand>
</feature>
<evidence type="ECO:0000256" key="5">
    <source>
        <dbReference type="ARBA" id="ARBA00022490"/>
    </source>
</evidence>
<evidence type="ECO:0000256" key="1">
    <source>
        <dbReference type="ARBA" id="ARBA00004496"/>
    </source>
</evidence>
<dbReference type="InterPro" id="IPR047215">
    <property type="entry name" value="Galactose_mutarotase-like"/>
</dbReference>
<sequence length="367" mass="40140">MQRIFLALGLLLLTTAGATAGPKIERVKFGTLPDGTEVDLYTLTNGNMVAKITNYGGIVTSLMVPDKNGRPVDVVLGFDNLKDYVDSSPYFGAIIGRVGNRIANAKFSLDGKEYKLDANNPPHSLHGGKKGFDKQVWKASPRIIKDNPKLTLSYVSKDGEEGYPGTLTVTVEYTLKDNALMIDYTAYTDKATPVNLTHHSYFNLSGHNAGEILNHDLMIFADKYTPGDKTLIPTGKIEPVEGTPLDFRMSTPIGKRLKDTGLDPVGYDHNYVLRGQKGLVEKAAEVSSPVTGIKMLVLTTEPGLQFYTGNFLGKEVGKGGSKYPKYGAFCLEAQHYPDSPNKPEFPSITLKPGQVYKQKTTYEFGTK</sequence>
<comment type="catalytic activity">
    <reaction evidence="9">
        <text>alpha-D-glucose = beta-D-glucose</text>
        <dbReference type="Rhea" id="RHEA:10264"/>
        <dbReference type="ChEBI" id="CHEBI:15903"/>
        <dbReference type="ChEBI" id="CHEBI:17925"/>
        <dbReference type="EC" id="5.1.3.3"/>
    </reaction>
</comment>
<feature type="signal peptide" evidence="13">
    <location>
        <begin position="1"/>
        <end position="20"/>
    </location>
</feature>
<dbReference type="GO" id="GO:0006006">
    <property type="term" value="P:glucose metabolic process"/>
    <property type="evidence" value="ECO:0007669"/>
    <property type="project" value="TreeGrafter"/>
</dbReference>
<evidence type="ECO:0000256" key="7">
    <source>
        <dbReference type="ARBA" id="ARBA00023235"/>
    </source>
</evidence>
<dbReference type="InterPro" id="IPR008183">
    <property type="entry name" value="Aldose_1/G6P_1-epimerase"/>
</dbReference>
<evidence type="ECO:0000256" key="13">
    <source>
        <dbReference type="SAM" id="SignalP"/>
    </source>
</evidence>
<dbReference type="InterPro" id="IPR015443">
    <property type="entry name" value="Aldose_1-epimerase"/>
</dbReference>
<comment type="similarity">
    <text evidence="3 9">Belongs to the aldose epimerase family.</text>
</comment>
<dbReference type="CDD" id="cd09019">
    <property type="entry name" value="galactose_mutarotase_like"/>
    <property type="match status" value="1"/>
</dbReference>
<evidence type="ECO:0000256" key="12">
    <source>
        <dbReference type="PIRSR" id="PIRSR005096-3"/>
    </source>
</evidence>
<feature type="active site" description="Proton donor" evidence="10">
    <location>
        <position position="199"/>
    </location>
</feature>
<keyword evidence="15" id="KW-1185">Reference proteome</keyword>
<dbReference type="FunFam" id="2.70.98.10:FF:000003">
    <property type="entry name" value="Aldose 1-epimerase"/>
    <property type="match status" value="1"/>
</dbReference>
<keyword evidence="5" id="KW-0963">Cytoplasm</keyword>
<evidence type="ECO:0000313" key="15">
    <source>
        <dbReference type="Proteomes" id="UP000676194"/>
    </source>
</evidence>
<evidence type="ECO:0000256" key="6">
    <source>
        <dbReference type="ARBA" id="ARBA00022553"/>
    </source>
</evidence>